<sequence>MTDEVQISSRSTQLRSAGDTILINDKMDSSQIRMIDEVQKKTAPAELPPTVKLFIETPKLEGRRLDIPHKYNTRRACYKKKISNFIVQEQELLNRLRKNQQRPKAKDASTPHDQWLHSKDWVNINLLKVNIPIKKGC</sequence>
<accession>A0AAV0WTK7</accession>
<keyword evidence="2" id="KW-1185">Reference proteome</keyword>
<gene>
    <name evidence="1" type="ORF">MEUPH1_LOCUS14340</name>
</gene>
<comment type="caution">
    <text evidence="1">The sequence shown here is derived from an EMBL/GenBank/DDBJ whole genome shotgun (WGS) entry which is preliminary data.</text>
</comment>
<dbReference type="EMBL" id="CARXXK010000002">
    <property type="protein sequence ID" value="CAI6358872.1"/>
    <property type="molecule type" value="Genomic_DNA"/>
</dbReference>
<reference evidence="1 2" key="1">
    <citation type="submission" date="2023-01" db="EMBL/GenBank/DDBJ databases">
        <authorList>
            <person name="Whitehead M."/>
        </authorList>
    </citation>
    <scope>NUCLEOTIDE SEQUENCE [LARGE SCALE GENOMIC DNA]</scope>
</reference>
<protein>
    <submittedName>
        <fullName evidence="1">Uncharacterized protein</fullName>
    </submittedName>
</protein>
<evidence type="ECO:0000313" key="2">
    <source>
        <dbReference type="Proteomes" id="UP001160148"/>
    </source>
</evidence>
<evidence type="ECO:0000313" key="1">
    <source>
        <dbReference type="EMBL" id="CAI6358872.1"/>
    </source>
</evidence>
<dbReference type="AlphaFoldDB" id="A0AAV0WTK7"/>
<dbReference type="Proteomes" id="UP001160148">
    <property type="component" value="Unassembled WGS sequence"/>
</dbReference>
<proteinExistence type="predicted"/>
<organism evidence="1 2">
    <name type="scientific">Macrosiphum euphorbiae</name>
    <name type="common">potato aphid</name>
    <dbReference type="NCBI Taxonomy" id="13131"/>
    <lineage>
        <taxon>Eukaryota</taxon>
        <taxon>Metazoa</taxon>
        <taxon>Ecdysozoa</taxon>
        <taxon>Arthropoda</taxon>
        <taxon>Hexapoda</taxon>
        <taxon>Insecta</taxon>
        <taxon>Pterygota</taxon>
        <taxon>Neoptera</taxon>
        <taxon>Paraneoptera</taxon>
        <taxon>Hemiptera</taxon>
        <taxon>Sternorrhyncha</taxon>
        <taxon>Aphidomorpha</taxon>
        <taxon>Aphidoidea</taxon>
        <taxon>Aphididae</taxon>
        <taxon>Macrosiphini</taxon>
        <taxon>Macrosiphum</taxon>
    </lineage>
</organism>
<name>A0AAV0WTK7_9HEMI</name>